<feature type="transmembrane region" description="Helical" evidence="7">
    <location>
        <begin position="145"/>
        <end position="169"/>
    </location>
</feature>
<dbReference type="InterPro" id="IPR036259">
    <property type="entry name" value="MFS_trans_sf"/>
</dbReference>
<keyword evidence="5 7" id="KW-0472">Membrane</keyword>
<dbReference type="InterPro" id="IPR020846">
    <property type="entry name" value="MFS_dom"/>
</dbReference>
<dbReference type="OrthoDB" id="6612291at2759"/>
<keyword evidence="10" id="KW-1185">Reference proteome</keyword>
<accession>A0A9P9ED47</accession>
<comment type="similarity">
    <text evidence="2">Belongs to the major facilitator superfamily. Sugar transporter (TC 2.A.1.1) family.</text>
</comment>
<name>A0A9P9ED47_9PLEO</name>
<organism evidence="9 10">
    <name type="scientific">Dendryphion nanum</name>
    <dbReference type="NCBI Taxonomy" id="256645"/>
    <lineage>
        <taxon>Eukaryota</taxon>
        <taxon>Fungi</taxon>
        <taxon>Dikarya</taxon>
        <taxon>Ascomycota</taxon>
        <taxon>Pezizomycotina</taxon>
        <taxon>Dothideomycetes</taxon>
        <taxon>Pleosporomycetidae</taxon>
        <taxon>Pleosporales</taxon>
        <taxon>Torulaceae</taxon>
        <taxon>Dendryphion</taxon>
    </lineage>
</organism>
<feature type="transmembrane region" description="Helical" evidence="7">
    <location>
        <begin position="299"/>
        <end position="322"/>
    </location>
</feature>
<gene>
    <name evidence="9" type="ORF">B0J11DRAFT_547023</name>
</gene>
<dbReference type="GO" id="GO:0005351">
    <property type="term" value="F:carbohydrate:proton symporter activity"/>
    <property type="evidence" value="ECO:0007669"/>
    <property type="project" value="TreeGrafter"/>
</dbReference>
<evidence type="ECO:0000313" key="10">
    <source>
        <dbReference type="Proteomes" id="UP000700596"/>
    </source>
</evidence>
<sequence length="532" mass="58970">MEERKEEEEEEEKKAPLGKSIKQYSTLVWWMLGMSIAILYSGYDSLILGTLNSVDAYQRDWGEWMFNDDPDPAKAKEEWVIPAMWLSLWDGVGPLGQIAGTVLGGWLMDRMGRRFCLMLGSTIGILAILELFFSNRPADKEWRRIMILIGKVVQGFGLGVIKIGTMTYMSEVAPTSLKGPIMSLIPTFTLFGQLIGSVVIFVVSEDLHPRSYLIALGSQWAVAVPPFIIALIIPESPAYLLLKQDRSSALASFKKLLGPRNNATAAVQKMQNTIEEEARNAVKITYWDCFNAANRRRTLIVMFAGCIEFLFGLSLLSSVSYFLQQMDMNSSKSILFLIAGIVIGTIANLGSSWTINYFGRRQLITTSFLITSGLWGIMGFAGIKQFKWTAWFAGGLCIGIVIVCGLGCWPASYAVLGETSSLRLRSKTMSLGALMNNLTGILANTVMPFLYNPDALDLGAKTGFVFAGLSLIGAAFTYMFVPELKGRSALEIDYFFEKGVKAIGSSKWRDTAEETNTSQGNTWHGDRERERE</sequence>
<dbReference type="InterPro" id="IPR050360">
    <property type="entry name" value="MFS_Sugar_Transporters"/>
</dbReference>
<protein>
    <submittedName>
        <fullName evidence="9">General substrate transporter</fullName>
    </submittedName>
</protein>
<feature type="transmembrane region" description="Helical" evidence="7">
    <location>
        <begin position="334"/>
        <end position="351"/>
    </location>
</feature>
<proteinExistence type="inferred from homology"/>
<evidence type="ECO:0000256" key="6">
    <source>
        <dbReference type="SAM" id="MobiDB-lite"/>
    </source>
</evidence>
<evidence type="ECO:0000313" key="9">
    <source>
        <dbReference type="EMBL" id="KAH7134931.1"/>
    </source>
</evidence>
<feature type="transmembrane region" description="Helical" evidence="7">
    <location>
        <begin position="389"/>
        <end position="416"/>
    </location>
</feature>
<dbReference type="Proteomes" id="UP000700596">
    <property type="component" value="Unassembled WGS sequence"/>
</dbReference>
<feature type="transmembrane region" description="Helical" evidence="7">
    <location>
        <begin position="21"/>
        <end position="43"/>
    </location>
</feature>
<reference evidence="9" key="1">
    <citation type="journal article" date="2021" name="Nat. Commun.">
        <title>Genetic determinants of endophytism in the Arabidopsis root mycobiome.</title>
        <authorList>
            <person name="Mesny F."/>
            <person name="Miyauchi S."/>
            <person name="Thiergart T."/>
            <person name="Pickel B."/>
            <person name="Atanasova L."/>
            <person name="Karlsson M."/>
            <person name="Huettel B."/>
            <person name="Barry K.W."/>
            <person name="Haridas S."/>
            <person name="Chen C."/>
            <person name="Bauer D."/>
            <person name="Andreopoulos W."/>
            <person name="Pangilinan J."/>
            <person name="LaButti K."/>
            <person name="Riley R."/>
            <person name="Lipzen A."/>
            <person name="Clum A."/>
            <person name="Drula E."/>
            <person name="Henrissat B."/>
            <person name="Kohler A."/>
            <person name="Grigoriev I.V."/>
            <person name="Martin F.M."/>
            <person name="Hacquard S."/>
        </authorList>
    </citation>
    <scope>NUCLEOTIDE SEQUENCE</scope>
    <source>
        <strain evidence="9">MPI-CAGE-CH-0243</strain>
    </source>
</reference>
<feature type="region of interest" description="Disordered" evidence="6">
    <location>
        <begin position="507"/>
        <end position="532"/>
    </location>
</feature>
<dbReference type="GO" id="GO:0016020">
    <property type="term" value="C:membrane"/>
    <property type="evidence" value="ECO:0007669"/>
    <property type="project" value="UniProtKB-SubCell"/>
</dbReference>
<feature type="transmembrane region" description="Helical" evidence="7">
    <location>
        <begin position="463"/>
        <end position="481"/>
    </location>
</feature>
<comment type="subcellular location">
    <subcellularLocation>
        <location evidence="1">Membrane</location>
        <topology evidence="1">Multi-pass membrane protein</topology>
    </subcellularLocation>
</comment>
<evidence type="ECO:0000256" key="5">
    <source>
        <dbReference type="ARBA" id="ARBA00023136"/>
    </source>
</evidence>
<evidence type="ECO:0000256" key="4">
    <source>
        <dbReference type="ARBA" id="ARBA00022989"/>
    </source>
</evidence>
<dbReference type="InterPro" id="IPR005828">
    <property type="entry name" value="MFS_sugar_transport-like"/>
</dbReference>
<evidence type="ECO:0000256" key="3">
    <source>
        <dbReference type="ARBA" id="ARBA00022692"/>
    </source>
</evidence>
<dbReference type="EMBL" id="JAGMWT010000002">
    <property type="protein sequence ID" value="KAH7134931.1"/>
    <property type="molecule type" value="Genomic_DNA"/>
</dbReference>
<dbReference type="AlphaFoldDB" id="A0A9P9ED47"/>
<dbReference type="Gene3D" id="1.20.1250.20">
    <property type="entry name" value="MFS general substrate transporter like domains"/>
    <property type="match status" value="1"/>
</dbReference>
<dbReference type="PROSITE" id="PS00217">
    <property type="entry name" value="SUGAR_TRANSPORT_2"/>
    <property type="match status" value="1"/>
</dbReference>
<keyword evidence="3 7" id="KW-0812">Transmembrane</keyword>
<comment type="caution">
    <text evidence="9">The sequence shown here is derived from an EMBL/GenBank/DDBJ whole genome shotgun (WGS) entry which is preliminary data.</text>
</comment>
<dbReference type="PROSITE" id="PS50850">
    <property type="entry name" value="MFS"/>
    <property type="match status" value="1"/>
</dbReference>
<evidence type="ECO:0000259" key="8">
    <source>
        <dbReference type="PROSITE" id="PS50850"/>
    </source>
</evidence>
<dbReference type="PANTHER" id="PTHR48022:SF41">
    <property type="entry name" value="MAJOR FACILITATOR SUPERFAMILY (MFS) PROFILE DOMAIN-CONTAINING PROTEIN"/>
    <property type="match status" value="1"/>
</dbReference>
<dbReference type="Pfam" id="PF00083">
    <property type="entry name" value="Sugar_tr"/>
    <property type="match status" value="1"/>
</dbReference>
<evidence type="ECO:0000256" key="7">
    <source>
        <dbReference type="SAM" id="Phobius"/>
    </source>
</evidence>
<feature type="transmembrane region" description="Helical" evidence="7">
    <location>
        <begin position="181"/>
        <end position="203"/>
    </location>
</feature>
<feature type="domain" description="Major facilitator superfamily (MFS) profile" evidence="8">
    <location>
        <begin position="30"/>
        <end position="485"/>
    </location>
</feature>
<evidence type="ECO:0000256" key="2">
    <source>
        <dbReference type="ARBA" id="ARBA00010992"/>
    </source>
</evidence>
<dbReference type="PROSITE" id="PS00216">
    <property type="entry name" value="SUGAR_TRANSPORT_1"/>
    <property type="match status" value="1"/>
</dbReference>
<dbReference type="SUPFAM" id="SSF103473">
    <property type="entry name" value="MFS general substrate transporter"/>
    <property type="match status" value="1"/>
</dbReference>
<dbReference type="InterPro" id="IPR005829">
    <property type="entry name" value="Sugar_transporter_CS"/>
</dbReference>
<dbReference type="PANTHER" id="PTHR48022">
    <property type="entry name" value="PLASTIDIC GLUCOSE TRANSPORTER 4"/>
    <property type="match status" value="1"/>
</dbReference>
<feature type="transmembrane region" description="Helical" evidence="7">
    <location>
        <begin position="115"/>
        <end position="133"/>
    </location>
</feature>
<feature type="transmembrane region" description="Helical" evidence="7">
    <location>
        <begin position="428"/>
        <end position="451"/>
    </location>
</feature>
<feature type="transmembrane region" description="Helical" evidence="7">
    <location>
        <begin position="363"/>
        <end position="383"/>
    </location>
</feature>
<keyword evidence="4 7" id="KW-1133">Transmembrane helix</keyword>
<evidence type="ECO:0000256" key="1">
    <source>
        <dbReference type="ARBA" id="ARBA00004141"/>
    </source>
</evidence>